<dbReference type="Pfam" id="PF10646">
    <property type="entry name" value="Germane"/>
    <property type="match status" value="1"/>
</dbReference>
<dbReference type="AlphaFoldDB" id="A0A1M5XA52"/>
<feature type="region of interest" description="Disordered" evidence="1">
    <location>
        <begin position="30"/>
        <end position="54"/>
    </location>
</feature>
<dbReference type="Proteomes" id="UP000184447">
    <property type="component" value="Unassembled WGS sequence"/>
</dbReference>
<accession>A0A1M5XA52</accession>
<protein>
    <submittedName>
        <fullName evidence="3">Sporulation and spore germination</fullName>
    </submittedName>
</protein>
<name>A0A1M5XA52_9CLOT</name>
<dbReference type="EMBL" id="FQXM01000026">
    <property type="protein sequence ID" value="SHH96737.1"/>
    <property type="molecule type" value="Genomic_DNA"/>
</dbReference>
<evidence type="ECO:0000313" key="4">
    <source>
        <dbReference type="Proteomes" id="UP000184447"/>
    </source>
</evidence>
<reference evidence="3 4" key="1">
    <citation type="submission" date="2016-11" db="EMBL/GenBank/DDBJ databases">
        <authorList>
            <person name="Jaros S."/>
            <person name="Januszkiewicz K."/>
            <person name="Wedrychowicz H."/>
        </authorList>
    </citation>
    <scope>NUCLEOTIDE SEQUENCE [LARGE SCALE GENOMIC DNA]</scope>
    <source>
        <strain evidence="3 4">DSM 8605</strain>
    </source>
</reference>
<evidence type="ECO:0000256" key="1">
    <source>
        <dbReference type="SAM" id="MobiDB-lite"/>
    </source>
</evidence>
<dbReference type="RefSeq" id="WP_073340030.1">
    <property type="nucleotide sequence ID" value="NZ_FQXM01000026.1"/>
</dbReference>
<evidence type="ECO:0000313" key="3">
    <source>
        <dbReference type="EMBL" id="SHH96737.1"/>
    </source>
</evidence>
<organism evidence="3 4">
    <name type="scientific">Clostridium grantii DSM 8605</name>
    <dbReference type="NCBI Taxonomy" id="1121316"/>
    <lineage>
        <taxon>Bacteria</taxon>
        <taxon>Bacillati</taxon>
        <taxon>Bacillota</taxon>
        <taxon>Clostridia</taxon>
        <taxon>Eubacteriales</taxon>
        <taxon>Clostridiaceae</taxon>
        <taxon>Clostridium</taxon>
    </lineage>
</organism>
<feature type="domain" description="GerMN" evidence="2">
    <location>
        <begin position="265"/>
        <end position="354"/>
    </location>
</feature>
<evidence type="ECO:0000259" key="2">
    <source>
        <dbReference type="SMART" id="SM00909"/>
    </source>
</evidence>
<dbReference type="InterPro" id="IPR019606">
    <property type="entry name" value="GerMN"/>
</dbReference>
<sequence>MKKNLICILVVALVVLVGCGKVNLANKNTEKEGSNSVDLPDNINEKNNTDDGSNNIEETLTVEDYYPFIENKRMYYEGIGNEYASQEVYVDFIEDNKIQLRSSNGGTVVAKVVEVSDTEIKQVNSKEEFYYRQNIISEVSQGNKEEILLKEPLIVGTTWETSDGGKKSITAIDKEISTPYGSFSAIEVTREDEEFQIKEYYAKNIGFVKSIFISNGSEISTSLAKIEEKSQLQTMKFYYPISEETKFVIKYKTIPVYFDTNDTIDDKILENYKDYLPDNGVVLMSTNTKINKLYVDTNQNIVYIDLNHKFIEEMNAGAEPESLILQALTNTLGDYFNVDKILLTIDGESYSSGHIELDKGQVLYVDYSDIAEIKNF</sequence>
<proteinExistence type="predicted"/>
<dbReference type="PROSITE" id="PS51257">
    <property type="entry name" value="PROKAR_LIPOPROTEIN"/>
    <property type="match status" value="1"/>
</dbReference>
<dbReference type="STRING" id="1121316.SAMN02745207_03490"/>
<dbReference type="OrthoDB" id="1683231at2"/>
<gene>
    <name evidence="3" type="ORF">SAMN02745207_03490</name>
</gene>
<keyword evidence="4" id="KW-1185">Reference proteome</keyword>
<dbReference type="SMART" id="SM00909">
    <property type="entry name" value="Germane"/>
    <property type="match status" value="1"/>
</dbReference>